<dbReference type="Proteomes" id="UP000295636">
    <property type="component" value="Unassembled WGS sequence"/>
</dbReference>
<dbReference type="PANTHER" id="PTHR42713">
    <property type="entry name" value="HISTIDINE KINASE-RELATED"/>
    <property type="match status" value="1"/>
</dbReference>
<dbReference type="OrthoDB" id="342399at2"/>
<keyword evidence="12" id="KW-1185">Reference proteome</keyword>
<feature type="domain" description="Response regulatory" evidence="10">
    <location>
        <begin position="2"/>
        <end position="119"/>
    </location>
</feature>
<dbReference type="Gene3D" id="3.40.50.2300">
    <property type="match status" value="1"/>
</dbReference>
<dbReference type="PRINTS" id="PR00032">
    <property type="entry name" value="HTHARAC"/>
</dbReference>
<dbReference type="PROSITE" id="PS01124">
    <property type="entry name" value="HTH_ARAC_FAMILY_2"/>
    <property type="match status" value="1"/>
</dbReference>
<dbReference type="SUPFAM" id="SSF52172">
    <property type="entry name" value="CheY-like"/>
    <property type="match status" value="1"/>
</dbReference>
<evidence type="ECO:0000259" key="10">
    <source>
        <dbReference type="PROSITE" id="PS50110"/>
    </source>
</evidence>
<dbReference type="GO" id="GO:0000160">
    <property type="term" value="P:phosphorelay signal transduction system"/>
    <property type="evidence" value="ECO:0007669"/>
    <property type="project" value="UniProtKB-KW"/>
</dbReference>
<dbReference type="RefSeq" id="WP_133227099.1">
    <property type="nucleotide sequence ID" value="NZ_SMRT01000003.1"/>
</dbReference>
<accession>A0A4R5KUF6</accession>
<dbReference type="Pfam" id="PF00072">
    <property type="entry name" value="Response_reg"/>
    <property type="match status" value="1"/>
</dbReference>
<evidence type="ECO:0000256" key="6">
    <source>
        <dbReference type="ARBA" id="ARBA00023125"/>
    </source>
</evidence>
<dbReference type="AlphaFoldDB" id="A0A4R5KUF6"/>
<dbReference type="PANTHER" id="PTHR42713:SF3">
    <property type="entry name" value="TRANSCRIPTIONAL REGULATORY PROTEIN HPTR"/>
    <property type="match status" value="1"/>
</dbReference>
<evidence type="ECO:0000256" key="4">
    <source>
        <dbReference type="ARBA" id="ARBA00023012"/>
    </source>
</evidence>
<keyword evidence="2" id="KW-0963">Cytoplasm</keyword>
<evidence type="ECO:0000259" key="9">
    <source>
        <dbReference type="PROSITE" id="PS01124"/>
    </source>
</evidence>
<protein>
    <submittedName>
        <fullName evidence="11">Response regulator</fullName>
    </submittedName>
</protein>
<evidence type="ECO:0000313" key="11">
    <source>
        <dbReference type="EMBL" id="TDF98748.1"/>
    </source>
</evidence>
<dbReference type="InterPro" id="IPR018062">
    <property type="entry name" value="HTH_AraC-typ_CS"/>
</dbReference>
<keyword evidence="4" id="KW-0902">Two-component regulatory system</keyword>
<dbReference type="InterPro" id="IPR001789">
    <property type="entry name" value="Sig_transdc_resp-reg_receiver"/>
</dbReference>
<evidence type="ECO:0000313" key="12">
    <source>
        <dbReference type="Proteomes" id="UP000295636"/>
    </source>
</evidence>
<name>A0A4R5KUF6_9BACL</name>
<dbReference type="InterPro" id="IPR011006">
    <property type="entry name" value="CheY-like_superfamily"/>
</dbReference>
<dbReference type="GO" id="GO:0005737">
    <property type="term" value="C:cytoplasm"/>
    <property type="evidence" value="ECO:0007669"/>
    <property type="project" value="UniProtKB-SubCell"/>
</dbReference>
<dbReference type="GO" id="GO:0003700">
    <property type="term" value="F:DNA-binding transcription factor activity"/>
    <property type="evidence" value="ECO:0007669"/>
    <property type="project" value="InterPro"/>
</dbReference>
<dbReference type="EMBL" id="SMRT01000003">
    <property type="protein sequence ID" value="TDF98748.1"/>
    <property type="molecule type" value="Genomic_DNA"/>
</dbReference>
<dbReference type="PROSITE" id="PS50110">
    <property type="entry name" value="RESPONSE_REGULATORY"/>
    <property type="match status" value="1"/>
</dbReference>
<dbReference type="InterPro" id="IPR009057">
    <property type="entry name" value="Homeodomain-like_sf"/>
</dbReference>
<dbReference type="SUPFAM" id="SSF46689">
    <property type="entry name" value="Homeodomain-like"/>
    <property type="match status" value="2"/>
</dbReference>
<comment type="caution">
    <text evidence="11">The sequence shown here is derived from an EMBL/GenBank/DDBJ whole genome shotgun (WGS) entry which is preliminary data.</text>
</comment>
<evidence type="ECO:0000256" key="7">
    <source>
        <dbReference type="ARBA" id="ARBA00023163"/>
    </source>
</evidence>
<comment type="subcellular location">
    <subcellularLocation>
        <location evidence="1">Cytoplasm</location>
    </subcellularLocation>
</comment>
<feature type="modified residue" description="4-aspartylphosphate" evidence="8">
    <location>
        <position position="54"/>
    </location>
</feature>
<proteinExistence type="predicted"/>
<evidence type="ECO:0000256" key="1">
    <source>
        <dbReference type="ARBA" id="ARBA00004496"/>
    </source>
</evidence>
<keyword evidence="6" id="KW-0238">DNA-binding</keyword>
<feature type="domain" description="HTH araC/xylS-type" evidence="9">
    <location>
        <begin position="436"/>
        <end position="534"/>
    </location>
</feature>
<sequence length="536" mass="62079">MKVLLVDDDVYVVSGLINTISWERLGIDEIITAQDGEEAWEKFQHDQPDLLITDVYMPRMNGLELIKSIRKVNAELPVIILSGYGEFNDAKEAIHLNVSQYILKPSVFTEIETVLEAVINEMKVAEKKEQYFHGLQSQLEQSIPILREQFLFDMITAGMRQQDIGDSRIRFLHLTSDVFDGGLVMSLMIFKDGNMKTELERDWQLYKFAAYNIAQEIVAKMGNGYALRYMEDRLPIFLYGSKEATRQRARQISEALIGSIGTYLELDANVGIGRWYEQFTAYPVSHKESRDMLAMVEYEGYRHVFDAEETKEFFPEKWPSYPIELIRQLSEALLRTDRDSVAEKWERIELMLFKENGASLKYTKTLCISMISSIVLNTIAEEAAAFDVNHLAPFLQRIESAPTGLSLMNQIRTILDELLELLEQKYSSVKQRSYVQYVKKYVAENYDGNVSFSQLAYDLQLTRNYLSSIFKRETGDNFTDYLTRYRIERAKELMKTQRYMIYEIAEMVGYSDPAYFSRVFKHAVGISPTDYAIGKK</sequence>
<keyword evidence="5" id="KW-0805">Transcription regulation</keyword>
<evidence type="ECO:0000256" key="3">
    <source>
        <dbReference type="ARBA" id="ARBA00022553"/>
    </source>
</evidence>
<dbReference type="InterPro" id="IPR020449">
    <property type="entry name" value="Tscrpt_reg_AraC-type_HTH"/>
</dbReference>
<organism evidence="11 12">
    <name type="scientific">Paenibacillus piri</name>
    <dbReference type="NCBI Taxonomy" id="2547395"/>
    <lineage>
        <taxon>Bacteria</taxon>
        <taxon>Bacillati</taxon>
        <taxon>Bacillota</taxon>
        <taxon>Bacilli</taxon>
        <taxon>Bacillales</taxon>
        <taxon>Paenibacillaceae</taxon>
        <taxon>Paenibacillus</taxon>
    </lineage>
</organism>
<evidence type="ECO:0000256" key="8">
    <source>
        <dbReference type="PROSITE-ProRule" id="PRU00169"/>
    </source>
</evidence>
<evidence type="ECO:0000256" key="2">
    <source>
        <dbReference type="ARBA" id="ARBA00022490"/>
    </source>
</evidence>
<dbReference type="GO" id="GO:0043565">
    <property type="term" value="F:sequence-specific DNA binding"/>
    <property type="evidence" value="ECO:0007669"/>
    <property type="project" value="InterPro"/>
</dbReference>
<gene>
    <name evidence="11" type="ORF">E1757_09475</name>
</gene>
<dbReference type="InterPro" id="IPR018060">
    <property type="entry name" value="HTH_AraC"/>
</dbReference>
<dbReference type="CDD" id="cd17536">
    <property type="entry name" value="REC_YesN-like"/>
    <property type="match status" value="1"/>
</dbReference>
<dbReference type="SMART" id="SM00448">
    <property type="entry name" value="REC"/>
    <property type="match status" value="1"/>
</dbReference>
<keyword evidence="3 8" id="KW-0597">Phosphoprotein</keyword>
<evidence type="ECO:0000256" key="5">
    <source>
        <dbReference type="ARBA" id="ARBA00023015"/>
    </source>
</evidence>
<dbReference type="Pfam" id="PF12833">
    <property type="entry name" value="HTH_18"/>
    <property type="match status" value="1"/>
</dbReference>
<reference evidence="11 12" key="1">
    <citation type="submission" date="2019-03" db="EMBL/GenBank/DDBJ databases">
        <title>This is whole genome sequence of Paenibacillus sp MS74 strain.</title>
        <authorList>
            <person name="Trinh H.N."/>
        </authorList>
    </citation>
    <scope>NUCLEOTIDE SEQUENCE [LARGE SCALE GENOMIC DNA]</scope>
    <source>
        <strain evidence="11 12">MS74</strain>
    </source>
</reference>
<dbReference type="SMART" id="SM00342">
    <property type="entry name" value="HTH_ARAC"/>
    <property type="match status" value="1"/>
</dbReference>
<dbReference type="Gene3D" id="1.10.10.60">
    <property type="entry name" value="Homeodomain-like"/>
    <property type="match status" value="2"/>
</dbReference>
<dbReference type="InterPro" id="IPR051552">
    <property type="entry name" value="HptR"/>
</dbReference>
<dbReference type="PROSITE" id="PS00041">
    <property type="entry name" value="HTH_ARAC_FAMILY_1"/>
    <property type="match status" value="1"/>
</dbReference>
<keyword evidence="7" id="KW-0804">Transcription</keyword>